<proteinExistence type="predicted"/>
<comment type="caution">
    <text evidence="1">The sequence shown here is derived from an EMBL/GenBank/DDBJ whole genome shotgun (WGS) entry which is preliminary data.</text>
</comment>
<accession>A0ACC0GJX8</accession>
<evidence type="ECO:0000313" key="2">
    <source>
        <dbReference type="Proteomes" id="UP001060215"/>
    </source>
</evidence>
<dbReference type="EMBL" id="CM045765">
    <property type="protein sequence ID" value="KAI8001487.1"/>
    <property type="molecule type" value="Genomic_DNA"/>
</dbReference>
<gene>
    <name evidence="1" type="ORF">LOK49_LG09G00256</name>
</gene>
<protein>
    <submittedName>
        <fullName evidence="1">Lysine-specific demethylase JMJ25</fullName>
    </submittedName>
</protein>
<reference evidence="1 2" key="1">
    <citation type="journal article" date="2022" name="Plant J.">
        <title>Chromosome-level genome of Camellia lanceoleosa provides a valuable resource for understanding genome evolution and self-incompatibility.</title>
        <authorList>
            <person name="Gong W."/>
            <person name="Xiao S."/>
            <person name="Wang L."/>
            <person name="Liao Z."/>
            <person name="Chang Y."/>
            <person name="Mo W."/>
            <person name="Hu G."/>
            <person name="Li W."/>
            <person name="Zhao G."/>
            <person name="Zhu H."/>
            <person name="Hu X."/>
            <person name="Ji K."/>
            <person name="Xiang X."/>
            <person name="Song Q."/>
            <person name="Yuan D."/>
            <person name="Jin S."/>
            <person name="Zhang L."/>
        </authorList>
    </citation>
    <scope>NUCLEOTIDE SEQUENCE [LARGE SCALE GENOMIC DNA]</scope>
    <source>
        <strain evidence="1">SQ_2022a</strain>
    </source>
</reference>
<evidence type="ECO:0000313" key="1">
    <source>
        <dbReference type="EMBL" id="KAI8001487.1"/>
    </source>
</evidence>
<dbReference type="Proteomes" id="UP001060215">
    <property type="component" value="Chromosome 8"/>
</dbReference>
<organism evidence="1 2">
    <name type="scientific">Camellia lanceoleosa</name>
    <dbReference type="NCBI Taxonomy" id="1840588"/>
    <lineage>
        <taxon>Eukaryota</taxon>
        <taxon>Viridiplantae</taxon>
        <taxon>Streptophyta</taxon>
        <taxon>Embryophyta</taxon>
        <taxon>Tracheophyta</taxon>
        <taxon>Spermatophyta</taxon>
        <taxon>Magnoliopsida</taxon>
        <taxon>eudicotyledons</taxon>
        <taxon>Gunneridae</taxon>
        <taxon>Pentapetalae</taxon>
        <taxon>asterids</taxon>
        <taxon>Ericales</taxon>
        <taxon>Theaceae</taxon>
        <taxon>Camellia</taxon>
    </lineage>
</organism>
<keyword evidence="2" id="KW-1185">Reference proteome</keyword>
<name>A0ACC0GJX8_9ERIC</name>
<sequence length="834" mass="95806">MDQYGLNMRKSSRDMTEKIYGGDFIFGDFEVEDIKNKSIDQYGLNMRKSSRDMKEKIYESGNLLFCSVSSSSSSSCSSVIKSERNSVDRCTTKNHKENGEERLKCHQCRRNDRRIVVPCTNCKQKLYCIQCIKQWYLHLSEEEVAEKCPFCRGNCNCNLCLQLHGMIKTSKRDLTDREKFQHLHYLIKSLLPFVKQIHQEQTEEMEIESLIQGVESSSIKIQESICSNDERVYCNYCATSIIDLHRSCPNCSFELCLSCCREIRNGEALGGGNKVVFRYMNRGYDYIHGGDPLPNSCQVKISTDHNKPLTKWVAGDDGSVTCAPKEMGGCGNCVLELKRILPHCWTSILEAKAEEISKNCEVEQTITRPNYLDEWSKMSRRAASREGSDDNYLYCPDSRDAIKEEEHLQFQMHWANGKPVIVRDVLEQTTGLSWEPMVMWRALCENLDSKISSKMSEVKAIDCLAGCEVEINTRQFFKGYTEGRRYGNFWPEMLKLKDWPPSDKFEDLLPRHCDEFISALPFQGYTDPRDGFLNLAVKLPQGALKPDLGPKTYIAYGIAEELGRGDSVTKLHCDMSDAVNILMHTAEIDSDDQQRAAIEKLKKNHQAQDERERLIREMNEDLTRPCNGIGEQKLELDASDIKHMGNEIDVKRPSETSEVITDPVGEHKGRSALLEGALDETAGALWDIFRREDVPKLQEYLRKHSIEFRHTFCSPVEQVVHPIHDQCFYLTLEHKRKLKEEFGIEPWTFEQRLGEAVFIPAGCPHQVRNLKSCTKVAVDFVSPENVHECLRLTEEFRRLPKDHKVREDKLEIKKMILHAMNQAVEDFEALTSAK</sequence>